<feature type="transmembrane region" description="Helical" evidence="10">
    <location>
        <begin position="35"/>
        <end position="57"/>
    </location>
</feature>
<dbReference type="PANTHER" id="PTHR21137">
    <property type="entry name" value="ODORANT RECEPTOR"/>
    <property type="match status" value="1"/>
</dbReference>
<name>A0A026VT60_OOCBI</name>
<organism evidence="11 12">
    <name type="scientific">Ooceraea biroi</name>
    <name type="common">Clonal raider ant</name>
    <name type="synonym">Cerapachys biroi</name>
    <dbReference type="NCBI Taxonomy" id="2015173"/>
    <lineage>
        <taxon>Eukaryota</taxon>
        <taxon>Metazoa</taxon>
        <taxon>Ecdysozoa</taxon>
        <taxon>Arthropoda</taxon>
        <taxon>Hexapoda</taxon>
        <taxon>Insecta</taxon>
        <taxon>Pterygota</taxon>
        <taxon>Neoptera</taxon>
        <taxon>Endopterygota</taxon>
        <taxon>Hymenoptera</taxon>
        <taxon>Apocrita</taxon>
        <taxon>Aculeata</taxon>
        <taxon>Formicoidea</taxon>
        <taxon>Formicidae</taxon>
        <taxon>Dorylinae</taxon>
        <taxon>Ooceraea</taxon>
    </lineage>
</organism>
<dbReference type="Pfam" id="PF02949">
    <property type="entry name" value="7tm_6"/>
    <property type="match status" value="1"/>
</dbReference>
<evidence type="ECO:0000313" key="11">
    <source>
        <dbReference type="EMBL" id="EZA46927.1"/>
    </source>
</evidence>
<dbReference type="OrthoDB" id="7634903at2759"/>
<dbReference type="AlphaFoldDB" id="A0A026VT60"/>
<evidence type="ECO:0000256" key="5">
    <source>
        <dbReference type="ARBA" id="ARBA00022725"/>
    </source>
</evidence>
<dbReference type="PANTHER" id="PTHR21137:SF35">
    <property type="entry name" value="ODORANT RECEPTOR 19A-RELATED"/>
    <property type="match status" value="1"/>
</dbReference>
<dbReference type="GO" id="GO:0005549">
    <property type="term" value="F:odorant binding"/>
    <property type="evidence" value="ECO:0007669"/>
    <property type="project" value="InterPro"/>
</dbReference>
<protein>
    <recommendedName>
        <fullName evidence="13">Odorant receptor</fullName>
    </recommendedName>
</protein>
<accession>A0A026VT60</accession>
<keyword evidence="5" id="KW-0552">Olfaction</keyword>
<dbReference type="GO" id="GO:0004984">
    <property type="term" value="F:olfactory receptor activity"/>
    <property type="evidence" value="ECO:0007669"/>
    <property type="project" value="InterPro"/>
</dbReference>
<comment type="subcellular location">
    <subcellularLocation>
        <location evidence="1">Cell membrane</location>
        <topology evidence="1">Multi-pass membrane protein</topology>
    </subcellularLocation>
</comment>
<evidence type="ECO:0000256" key="3">
    <source>
        <dbReference type="ARBA" id="ARBA00022606"/>
    </source>
</evidence>
<dbReference type="OMA" id="WEREAMI"/>
<keyword evidence="8" id="KW-0675">Receptor</keyword>
<feature type="transmembrane region" description="Helical" evidence="10">
    <location>
        <begin position="256"/>
        <end position="282"/>
    </location>
</feature>
<dbReference type="EMBL" id="KK108084">
    <property type="protein sequence ID" value="EZA46927.1"/>
    <property type="molecule type" value="Genomic_DNA"/>
</dbReference>
<dbReference type="GO" id="GO:0005886">
    <property type="term" value="C:plasma membrane"/>
    <property type="evidence" value="ECO:0007669"/>
    <property type="project" value="UniProtKB-SubCell"/>
</dbReference>
<evidence type="ECO:0000256" key="6">
    <source>
        <dbReference type="ARBA" id="ARBA00022989"/>
    </source>
</evidence>
<evidence type="ECO:0000256" key="10">
    <source>
        <dbReference type="SAM" id="Phobius"/>
    </source>
</evidence>
<keyword evidence="4 10" id="KW-0812">Transmembrane</keyword>
<feature type="transmembrane region" description="Helical" evidence="10">
    <location>
        <begin position="125"/>
        <end position="144"/>
    </location>
</feature>
<proteinExistence type="predicted"/>
<reference evidence="11 12" key="1">
    <citation type="journal article" date="2014" name="Curr. Biol.">
        <title>The genome of the clonal raider ant Cerapachys biroi.</title>
        <authorList>
            <person name="Oxley P.R."/>
            <person name="Ji L."/>
            <person name="Fetter-Pruneda I."/>
            <person name="McKenzie S.K."/>
            <person name="Li C."/>
            <person name="Hu H."/>
            <person name="Zhang G."/>
            <person name="Kronauer D.J."/>
        </authorList>
    </citation>
    <scope>NUCLEOTIDE SEQUENCE [LARGE SCALE GENOMIC DNA]</scope>
</reference>
<keyword evidence="9" id="KW-0807">Transducer</keyword>
<keyword evidence="6 10" id="KW-1133">Transmembrane helix</keyword>
<keyword evidence="12" id="KW-1185">Reference proteome</keyword>
<sequence>KNFEWATHLNYLILNAIGIWPMTHKRVYDKVLSDLRAILTFIIITFIGVIPAIHSLLRTWGDMMLMIDNLQYTLPLITTVMKLVVIWWKKPDLVLVINMIAEDWIKAKTDKELYIMIKQAQNTRIVTMIGYVFMVMGITLLVILPCFGKSVRYTTNITDPNKLLPLQTYYLYDKDQSPFFELTFAAQTVVIFMSGATYGGIDTLLGLLIFHLCGQMENLREKFITMSKFKTFHSGLVFIVRDHIRLIKYFDTIESIFTVLLLGLLIYFSTLFCLYGFLIIAILTERSQMSTMRFMYLVSVMINFCGYMCLFCAAGERLVTQCEAMYYAAYEYEWYKLEPKKAKVLVLLMIRTSKPLYITAGKIFPMTMSTFCNIIKTSAGYVSVLLAMQS</sequence>
<dbReference type="Proteomes" id="UP000053097">
    <property type="component" value="Unassembled WGS sequence"/>
</dbReference>
<gene>
    <name evidence="11" type="ORF">X777_00683</name>
</gene>
<evidence type="ECO:0000256" key="7">
    <source>
        <dbReference type="ARBA" id="ARBA00023136"/>
    </source>
</evidence>
<keyword evidence="2" id="KW-1003">Cell membrane</keyword>
<evidence type="ECO:0000313" key="12">
    <source>
        <dbReference type="Proteomes" id="UP000053097"/>
    </source>
</evidence>
<evidence type="ECO:0000256" key="9">
    <source>
        <dbReference type="ARBA" id="ARBA00023224"/>
    </source>
</evidence>
<evidence type="ECO:0000256" key="4">
    <source>
        <dbReference type="ARBA" id="ARBA00022692"/>
    </source>
</evidence>
<evidence type="ECO:0000256" key="1">
    <source>
        <dbReference type="ARBA" id="ARBA00004651"/>
    </source>
</evidence>
<dbReference type="GO" id="GO:0007165">
    <property type="term" value="P:signal transduction"/>
    <property type="evidence" value="ECO:0007669"/>
    <property type="project" value="UniProtKB-KW"/>
</dbReference>
<feature type="transmembrane region" description="Helical" evidence="10">
    <location>
        <begin position="294"/>
        <end position="316"/>
    </location>
</feature>
<evidence type="ECO:0000256" key="8">
    <source>
        <dbReference type="ARBA" id="ARBA00023170"/>
    </source>
</evidence>
<feature type="non-terminal residue" evidence="11">
    <location>
        <position position="1"/>
    </location>
</feature>
<keyword evidence="3" id="KW-0716">Sensory transduction</keyword>
<evidence type="ECO:0008006" key="13">
    <source>
        <dbReference type="Google" id="ProtNLM"/>
    </source>
</evidence>
<feature type="transmembrane region" description="Helical" evidence="10">
    <location>
        <begin position="184"/>
        <end position="210"/>
    </location>
</feature>
<dbReference type="InterPro" id="IPR004117">
    <property type="entry name" value="7tm6_olfct_rcpt"/>
</dbReference>
<evidence type="ECO:0000256" key="2">
    <source>
        <dbReference type="ARBA" id="ARBA00022475"/>
    </source>
</evidence>
<keyword evidence="7 10" id="KW-0472">Membrane</keyword>